<dbReference type="Pfam" id="PF01103">
    <property type="entry name" value="Omp85"/>
    <property type="match status" value="1"/>
</dbReference>
<comment type="subunit">
    <text evidence="8">Part of the Bam complex.</text>
</comment>
<feature type="domain" description="POTRA" evidence="10">
    <location>
        <begin position="181"/>
        <end position="269"/>
    </location>
</feature>
<sequence length="764" mass="84829" precursor="true">MTNRTRRMPRLLSMLLAMAITPLAYAFDPFIVKDIRVEGIQRTEAGTVFGYLPVKVGERFTEEQATQAVRALYGTGFFRDVRIEVENDVVVVIVDERPAIASISFNGMREFESANVLKSLAEVGFAEARIFDRALLERAEQELKRQYLARGKYSVEIVPTVTPLERNRVGITFDVFEGDVAHIAGIKIIGAKAIRESELLDQLQLTTPGWLTWYTKADQYSRQKLQGDIETLRSYYMNRGYLEFNVDSPQVTISPDRKEIFITLSITEGEKYSVSDVKLAGDLLGLDEDLNKLIAVKAGETFSAEKVNSSSKAITDHLGKLGYAFANVNATPQVDREKKTASITFFVDPNRRVYVRRVNIGGNTRTRDVVIRREMRQLESAWYDAGKIQLSRDRIDRLGYFQNLTLETPPVPGTPDQVDVNVTVQEKPTGMINLGAGFSSTDKVVLTAGISQDNIFGSGTTAGIEINTGKTYRTIAISQTNPYFTQDGISRSTSVYYRTLRPLSINTGDYRIKTMGAGMTFGVPFTETQRVFFGATLEANDIELYDSSPQRYIDYVNTFGGRSNAVIFSVGWSNDKRDSALAPTRGTYQRAAAESSLFGDLRYYKGSYQHQYFWPITRSLTLALNGQVDYGKGFGGRPYPLLKNVYAGGIGSVRGYAGGGLGPRDSKNGDSLGGAKRVIANAELLLPFPGTQQDRTLRWFLFTDAGNVYADDENINLGQLRYSAGIGLSWQSPIGPLKISFGKALNAKSNDRTQSFQFQIGTGF</sequence>
<dbReference type="PIRSF" id="PIRSF006076">
    <property type="entry name" value="OM_assembly_OMP85"/>
    <property type="match status" value="1"/>
</dbReference>
<evidence type="ECO:0000313" key="11">
    <source>
        <dbReference type="EMBL" id="VCU72306.1"/>
    </source>
</evidence>
<dbReference type="PROSITE" id="PS51779">
    <property type="entry name" value="POTRA"/>
    <property type="match status" value="5"/>
</dbReference>
<evidence type="ECO:0000313" key="12">
    <source>
        <dbReference type="Proteomes" id="UP000277294"/>
    </source>
</evidence>
<keyword evidence="7 8" id="KW-0998">Cell outer membrane</keyword>
<dbReference type="Gene3D" id="3.10.20.310">
    <property type="entry name" value="membrane protein fhac"/>
    <property type="match status" value="5"/>
</dbReference>
<dbReference type="PANTHER" id="PTHR12815">
    <property type="entry name" value="SORTING AND ASSEMBLY MACHINERY SAMM50 PROTEIN FAMILY MEMBER"/>
    <property type="match status" value="1"/>
</dbReference>
<keyword evidence="12" id="KW-1185">Reference proteome</keyword>
<dbReference type="InterPro" id="IPR010827">
    <property type="entry name" value="BamA/TamA_POTRA"/>
</dbReference>
<gene>
    <name evidence="8 11" type="primary">bamA</name>
    <name evidence="11" type="ORF">PIGHUM_04405</name>
</gene>
<keyword evidence="2 8" id="KW-1134">Transmembrane beta strand</keyword>
<dbReference type="AlphaFoldDB" id="A0A3P4B9U7"/>
<dbReference type="Pfam" id="PF07244">
    <property type="entry name" value="POTRA"/>
    <property type="match status" value="5"/>
</dbReference>
<dbReference type="InterPro" id="IPR039910">
    <property type="entry name" value="D15-like"/>
</dbReference>
<comment type="subcellular location">
    <subcellularLocation>
        <location evidence="8">Cell outer membrane</location>
    </subcellularLocation>
    <subcellularLocation>
        <location evidence="1">Membrane</location>
    </subcellularLocation>
</comment>
<keyword evidence="4 8" id="KW-0732">Signal</keyword>
<feature type="domain" description="POTRA" evidence="10">
    <location>
        <begin position="98"/>
        <end position="178"/>
    </location>
</feature>
<feature type="signal peptide" evidence="8">
    <location>
        <begin position="1"/>
        <end position="26"/>
    </location>
</feature>
<keyword evidence="6 8" id="KW-0472">Membrane</keyword>
<evidence type="ECO:0000256" key="6">
    <source>
        <dbReference type="ARBA" id="ARBA00023136"/>
    </source>
</evidence>
<evidence type="ECO:0000256" key="7">
    <source>
        <dbReference type="ARBA" id="ARBA00023237"/>
    </source>
</evidence>
<dbReference type="RefSeq" id="WP_425466749.1">
    <property type="nucleotide sequence ID" value="NZ_UWPJ01000039.1"/>
</dbReference>
<evidence type="ECO:0000256" key="1">
    <source>
        <dbReference type="ARBA" id="ARBA00004370"/>
    </source>
</evidence>
<name>A0A3P4B9U7_9BURK</name>
<dbReference type="GO" id="GO:0009279">
    <property type="term" value="C:cell outer membrane"/>
    <property type="evidence" value="ECO:0007669"/>
    <property type="project" value="UniProtKB-SubCell"/>
</dbReference>
<comment type="function">
    <text evidence="8">Part of the outer membrane protein assembly complex, which is involved in assembly and insertion of beta-barrel proteins into the outer membrane.</text>
</comment>
<evidence type="ECO:0000256" key="2">
    <source>
        <dbReference type="ARBA" id="ARBA00022452"/>
    </source>
</evidence>
<feature type="chain" id="PRO_5018343871" description="Outer membrane protein assembly factor BamA" evidence="8">
    <location>
        <begin position="27"/>
        <end position="764"/>
    </location>
</feature>
<evidence type="ECO:0000256" key="9">
    <source>
        <dbReference type="NCBIfam" id="TIGR03303"/>
    </source>
</evidence>
<dbReference type="GO" id="GO:0051205">
    <property type="term" value="P:protein insertion into membrane"/>
    <property type="evidence" value="ECO:0007669"/>
    <property type="project" value="UniProtKB-UniRule"/>
</dbReference>
<feature type="domain" description="POTRA" evidence="10">
    <location>
        <begin position="353"/>
        <end position="427"/>
    </location>
</feature>
<dbReference type="GO" id="GO:0043165">
    <property type="term" value="P:Gram-negative-bacterium-type cell outer membrane assembly"/>
    <property type="evidence" value="ECO:0007669"/>
    <property type="project" value="UniProtKB-UniRule"/>
</dbReference>
<proteinExistence type="inferred from homology"/>
<dbReference type="Gene3D" id="2.40.160.50">
    <property type="entry name" value="membrane protein fhac: a member of the omp85/tpsb transporter family"/>
    <property type="match status" value="1"/>
</dbReference>
<keyword evidence="5 8" id="KW-0677">Repeat</keyword>
<organism evidence="11 12">
    <name type="scientific">Pigmentiphaga humi</name>
    <dbReference type="NCBI Taxonomy" id="2478468"/>
    <lineage>
        <taxon>Bacteria</taxon>
        <taxon>Pseudomonadati</taxon>
        <taxon>Pseudomonadota</taxon>
        <taxon>Betaproteobacteria</taxon>
        <taxon>Burkholderiales</taxon>
        <taxon>Alcaligenaceae</taxon>
        <taxon>Pigmentiphaga</taxon>
    </lineage>
</organism>
<dbReference type="HAMAP" id="MF_01430">
    <property type="entry name" value="OM_assembly_BamA"/>
    <property type="match status" value="1"/>
</dbReference>
<dbReference type="InterPro" id="IPR000184">
    <property type="entry name" value="Bac_surfAg_D15"/>
</dbReference>
<reference evidence="11 12" key="1">
    <citation type="submission" date="2018-10" db="EMBL/GenBank/DDBJ databases">
        <authorList>
            <person name="Criscuolo A."/>
        </authorList>
    </citation>
    <scope>NUCLEOTIDE SEQUENCE [LARGE SCALE GENOMIC DNA]</scope>
    <source>
        <strain evidence="11">DnA1</strain>
    </source>
</reference>
<dbReference type="PANTHER" id="PTHR12815:SF23">
    <property type="entry name" value="OUTER MEMBRANE PROTEIN ASSEMBLY FACTOR BAMA"/>
    <property type="match status" value="1"/>
</dbReference>
<dbReference type="NCBIfam" id="TIGR03303">
    <property type="entry name" value="OM_YaeT"/>
    <property type="match status" value="1"/>
</dbReference>
<dbReference type="EMBL" id="UWPJ01000039">
    <property type="protein sequence ID" value="VCU72306.1"/>
    <property type="molecule type" value="Genomic_DNA"/>
</dbReference>
<dbReference type="InterPro" id="IPR023707">
    <property type="entry name" value="OM_assembly_BamA"/>
</dbReference>
<protein>
    <recommendedName>
        <fullName evidence="8 9">Outer membrane protein assembly factor BamA</fullName>
    </recommendedName>
</protein>
<feature type="domain" description="POTRA" evidence="10">
    <location>
        <begin position="30"/>
        <end position="97"/>
    </location>
</feature>
<evidence type="ECO:0000256" key="5">
    <source>
        <dbReference type="ARBA" id="ARBA00022737"/>
    </source>
</evidence>
<keyword evidence="3 8" id="KW-0812">Transmembrane</keyword>
<evidence type="ECO:0000256" key="4">
    <source>
        <dbReference type="ARBA" id="ARBA00022729"/>
    </source>
</evidence>
<accession>A0A3P4B9U7</accession>
<evidence type="ECO:0000256" key="8">
    <source>
        <dbReference type="HAMAP-Rule" id="MF_01430"/>
    </source>
</evidence>
<dbReference type="InterPro" id="IPR034746">
    <property type="entry name" value="POTRA"/>
</dbReference>
<comment type="similarity">
    <text evidence="8">Belongs to the BamA family.</text>
</comment>
<feature type="domain" description="POTRA" evidence="10">
    <location>
        <begin position="272"/>
        <end position="350"/>
    </location>
</feature>
<evidence type="ECO:0000259" key="10">
    <source>
        <dbReference type="PROSITE" id="PS51779"/>
    </source>
</evidence>
<dbReference type="Proteomes" id="UP000277294">
    <property type="component" value="Unassembled WGS sequence"/>
</dbReference>
<evidence type="ECO:0000256" key="3">
    <source>
        <dbReference type="ARBA" id="ARBA00022692"/>
    </source>
</evidence>